<comment type="caution">
    <text evidence="3">The sequence shown here is derived from an EMBL/GenBank/DDBJ whole genome shotgun (WGS) entry which is preliminary data.</text>
</comment>
<dbReference type="SUPFAM" id="SSF53474">
    <property type="entry name" value="alpha/beta-Hydrolases"/>
    <property type="match status" value="1"/>
</dbReference>
<feature type="compositionally biased region" description="Basic and acidic residues" evidence="1">
    <location>
        <begin position="144"/>
        <end position="182"/>
    </location>
</feature>
<feature type="region of interest" description="Disordered" evidence="1">
    <location>
        <begin position="1"/>
        <end position="30"/>
    </location>
</feature>
<name>A0AAD9VWR2_PHOAM</name>
<feature type="compositionally biased region" description="Basic residues" evidence="1">
    <location>
        <begin position="21"/>
        <end position="30"/>
    </location>
</feature>
<dbReference type="PANTHER" id="PTHR43433">
    <property type="entry name" value="HYDROLASE, ALPHA/BETA FOLD FAMILY PROTEIN"/>
    <property type="match status" value="1"/>
</dbReference>
<evidence type="ECO:0000259" key="2">
    <source>
        <dbReference type="Pfam" id="PF12697"/>
    </source>
</evidence>
<evidence type="ECO:0000313" key="4">
    <source>
        <dbReference type="Proteomes" id="UP001265746"/>
    </source>
</evidence>
<evidence type="ECO:0000313" key="3">
    <source>
        <dbReference type="EMBL" id="KAK2596852.1"/>
    </source>
</evidence>
<feature type="region of interest" description="Disordered" evidence="1">
    <location>
        <begin position="138"/>
        <end position="221"/>
    </location>
</feature>
<dbReference type="AlphaFoldDB" id="A0AAD9VWR2"/>
<dbReference type="Pfam" id="PF08316">
    <property type="entry name" value="Pal1"/>
    <property type="match status" value="1"/>
</dbReference>
<dbReference type="EMBL" id="JAUJFL010000010">
    <property type="protein sequence ID" value="KAK2596852.1"/>
    <property type="molecule type" value="Genomic_DNA"/>
</dbReference>
<dbReference type="Gene3D" id="3.40.50.1820">
    <property type="entry name" value="alpha/beta hydrolase"/>
    <property type="match status" value="1"/>
</dbReference>
<dbReference type="InterPro" id="IPR013226">
    <property type="entry name" value="Pal1"/>
</dbReference>
<sequence length="611" mass="67726">MSLLEPPPSYDSSLRRTKSDRAHRRPKPKKYVADTIDKLDVTSFGGPYHHGGPYDATLKSFNLNSKFSPVAAVREGNKAAWKATPREAKLDALLKGRPLDGIASVPPGERALNGELMDYEYSTDMLRDPHAGGGAYKQWPGVKYHPDDLKGKGEPGFSMDRERRAKEGVARSQSVRERRGEYEMVPQRPRGDSDGSKDPGSPAILVRQRSSSAAASSSRPKDFVDGLKRRVGSLRRHRSKLPLVADVLKHPAFPTATWHLEPTRSGLLPVAEGRGGPLKISWAVHGRGPVKMVFLMGLGSFQSAWQRQTLHFGHEHAEKYSVLTIDNRGMGGSDKPLMRYSTSEMAKDAVEVLEHIGWLPSHVLSPQSQLPESTPERALHVLGISMGGMIAQELAYLVPEYISTLNLLCTAAAIENTTTFWENMMQRAQMLIPKSLEASVRSGAANMFPLPYLTGKDDIHLPDPKLTIKVHPPGGKGGEGEYLHFNTNYERFVAGEMHKRLDARGFTTKGFLLQLIAAGWHHKSKEQLKEMADKIGRDRILVLHGEADRMISVPHGRRLLEHLGGTEGPGLMGIIRPDMGHVPPLERTAWFHELIEERIRKGEQLDGRPAP</sequence>
<gene>
    <name evidence="3" type="ORF">N8I77_012741</name>
</gene>
<dbReference type="InterPro" id="IPR000073">
    <property type="entry name" value="AB_hydrolase_1"/>
</dbReference>
<dbReference type="PANTHER" id="PTHR43433:SF5">
    <property type="entry name" value="AB HYDROLASE-1 DOMAIN-CONTAINING PROTEIN"/>
    <property type="match status" value="1"/>
</dbReference>
<dbReference type="InterPro" id="IPR029058">
    <property type="entry name" value="AB_hydrolase_fold"/>
</dbReference>
<reference evidence="3" key="1">
    <citation type="submission" date="2023-06" db="EMBL/GenBank/DDBJ databases">
        <authorList>
            <person name="Noh H."/>
        </authorList>
    </citation>
    <scope>NUCLEOTIDE SEQUENCE</scope>
    <source>
        <strain evidence="3">DUCC20226</strain>
    </source>
</reference>
<keyword evidence="4" id="KW-1185">Reference proteome</keyword>
<feature type="domain" description="AB hydrolase-1" evidence="2">
    <location>
        <begin position="293"/>
        <end position="591"/>
    </location>
</feature>
<protein>
    <recommendedName>
        <fullName evidence="2">AB hydrolase-1 domain-containing protein</fullName>
    </recommendedName>
</protein>
<evidence type="ECO:0000256" key="1">
    <source>
        <dbReference type="SAM" id="MobiDB-lite"/>
    </source>
</evidence>
<dbReference type="Pfam" id="PF12697">
    <property type="entry name" value="Abhydrolase_6"/>
    <property type="match status" value="1"/>
</dbReference>
<organism evidence="3 4">
    <name type="scientific">Phomopsis amygdali</name>
    <name type="common">Fusicoccum amygdali</name>
    <dbReference type="NCBI Taxonomy" id="1214568"/>
    <lineage>
        <taxon>Eukaryota</taxon>
        <taxon>Fungi</taxon>
        <taxon>Dikarya</taxon>
        <taxon>Ascomycota</taxon>
        <taxon>Pezizomycotina</taxon>
        <taxon>Sordariomycetes</taxon>
        <taxon>Sordariomycetidae</taxon>
        <taxon>Diaporthales</taxon>
        <taxon>Diaporthaceae</taxon>
        <taxon>Diaporthe</taxon>
    </lineage>
</organism>
<dbReference type="InterPro" id="IPR050471">
    <property type="entry name" value="AB_hydrolase"/>
</dbReference>
<dbReference type="Proteomes" id="UP001265746">
    <property type="component" value="Unassembled WGS sequence"/>
</dbReference>
<proteinExistence type="predicted"/>
<accession>A0AAD9VWR2</accession>